<dbReference type="PANTHER" id="PTHR11596:SF94">
    <property type="entry name" value="ALKALINE PHOSPHATASE"/>
    <property type="match status" value="1"/>
</dbReference>
<keyword evidence="6 14" id="KW-0479">Metal-binding</keyword>
<comment type="cofactor">
    <cofactor evidence="14">
        <name>Zn(2+)</name>
        <dbReference type="ChEBI" id="CHEBI:29105"/>
    </cofactor>
    <text evidence="14">Binds 2 Zn(2+) ions.</text>
</comment>
<dbReference type="OMA" id="HHESNAY"/>
<evidence type="ECO:0000256" key="11">
    <source>
        <dbReference type="ARBA" id="ARBA00023180"/>
    </source>
</evidence>
<feature type="binding site" evidence="14">
    <location>
        <position position="341"/>
    </location>
    <ligand>
        <name>Zn(2+)</name>
        <dbReference type="ChEBI" id="CHEBI:29105"/>
        <label>2</label>
    </ligand>
</feature>
<comment type="similarity">
    <text evidence="2 15">Belongs to the alkaline phosphatase family.</text>
</comment>
<evidence type="ECO:0000256" key="1">
    <source>
        <dbReference type="ARBA" id="ARBA00004609"/>
    </source>
</evidence>
<feature type="binding site" evidence="14">
    <location>
        <position position="379"/>
    </location>
    <ligand>
        <name>Zn(2+)</name>
        <dbReference type="ChEBI" id="CHEBI:29105"/>
        <label>2</label>
    </ligand>
</feature>
<evidence type="ECO:0000256" key="8">
    <source>
        <dbReference type="ARBA" id="ARBA00022833"/>
    </source>
</evidence>
<feature type="binding site" evidence="14">
    <location>
        <position position="378"/>
    </location>
    <ligand>
        <name>Zn(2+)</name>
        <dbReference type="ChEBI" id="CHEBI:29105"/>
        <label>2</label>
    </ligand>
</feature>
<dbReference type="Ensembl" id="ENSCINT00000032115.1">
    <property type="protein sequence ID" value="ENSCINP00000031730.1"/>
    <property type="gene ID" value="ENSCING00000021280.1"/>
</dbReference>
<reference evidence="19" key="1">
    <citation type="journal article" date="2002" name="Science">
        <title>The draft genome of Ciona intestinalis: insights into chordate and vertebrate origins.</title>
        <authorList>
            <person name="Dehal P."/>
            <person name="Satou Y."/>
            <person name="Campbell R.K."/>
            <person name="Chapman J."/>
            <person name="Degnan B."/>
            <person name="De Tomaso A."/>
            <person name="Davidson B."/>
            <person name="Di Gregorio A."/>
            <person name="Gelpke M."/>
            <person name="Goodstein D.M."/>
            <person name="Harafuji N."/>
            <person name="Hastings K.E."/>
            <person name="Ho I."/>
            <person name="Hotta K."/>
            <person name="Huang W."/>
            <person name="Kawashima T."/>
            <person name="Lemaire P."/>
            <person name="Martinez D."/>
            <person name="Meinertzhagen I.A."/>
            <person name="Necula S."/>
            <person name="Nonaka M."/>
            <person name="Putnam N."/>
            <person name="Rash S."/>
            <person name="Saiga H."/>
            <person name="Satake M."/>
            <person name="Terry A."/>
            <person name="Yamada L."/>
            <person name="Wang H.G."/>
            <person name="Awazu S."/>
            <person name="Azumi K."/>
            <person name="Boore J."/>
            <person name="Branno M."/>
            <person name="Chin-Bow S."/>
            <person name="DeSantis R."/>
            <person name="Doyle S."/>
            <person name="Francino P."/>
            <person name="Keys D.N."/>
            <person name="Haga S."/>
            <person name="Hayashi H."/>
            <person name="Hino K."/>
            <person name="Imai K.S."/>
            <person name="Inaba K."/>
            <person name="Kano S."/>
            <person name="Kobayashi K."/>
            <person name="Kobayashi M."/>
            <person name="Lee B.I."/>
            <person name="Makabe K.W."/>
            <person name="Manohar C."/>
            <person name="Matassi G."/>
            <person name="Medina M."/>
            <person name="Mochizuki Y."/>
            <person name="Mount S."/>
            <person name="Morishita T."/>
            <person name="Miura S."/>
            <person name="Nakayama A."/>
            <person name="Nishizaka S."/>
            <person name="Nomoto H."/>
            <person name="Ohta F."/>
            <person name="Oishi K."/>
            <person name="Rigoutsos I."/>
            <person name="Sano M."/>
            <person name="Sasaki A."/>
            <person name="Sasakura Y."/>
            <person name="Shoguchi E."/>
            <person name="Shin-i T."/>
            <person name="Spagnuolo A."/>
            <person name="Stainier D."/>
            <person name="Suzuki M.M."/>
            <person name="Tassy O."/>
            <person name="Takatori N."/>
            <person name="Tokuoka M."/>
            <person name="Yagi K."/>
            <person name="Yoshizaki F."/>
            <person name="Wada S."/>
            <person name="Zhang C."/>
            <person name="Hyatt P.D."/>
            <person name="Larimer F."/>
            <person name="Detter C."/>
            <person name="Doggett N."/>
            <person name="Glavina T."/>
            <person name="Hawkins T."/>
            <person name="Richardson P."/>
            <person name="Lucas S."/>
            <person name="Kohara Y."/>
            <person name="Levine M."/>
            <person name="Satoh N."/>
            <person name="Rokhsar D.S."/>
        </authorList>
    </citation>
    <scope>NUCLEOTIDE SEQUENCE [LARGE SCALE GENOMIC DNA]</scope>
</reference>
<evidence type="ECO:0000256" key="7">
    <source>
        <dbReference type="ARBA" id="ARBA00022801"/>
    </source>
</evidence>
<dbReference type="CDD" id="cd16012">
    <property type="entry name" value="ALP"/>
    <property type="match status" value="1"/>
</dbReference>
<dbReference type="InterPro" id="IPR018299">
    <property type="entry name" value="Alkaline_phosphatase_AS"/>
</dbReference>
<dbReference type="GO" id="GO:0098552">
    <property type="term" value="C:side of membrane"/>
    <property type="evidence" value="ECO:0007669"/>
    <property type="project" value="UniProtKB-KW"/>
</dbReference>
<keyword evidence="9 14" id="KW-0460">Magnesium</keyword>
<dbReference type="Pfam" id="PF00245">
    <property type="entry name" value="Alk_phosphatase"/>
    <property type="match status" value="1"/>
</dbReference>
<dbReference type="AlphaFoldDB" id="H2XPZ6"/>
<evidence type="ECO:0000256" key="14">
    <source>
        <dbReference type="PIRSR" id="PIRSR601952-2"/>
    </source>
</evidence>
<dbReference type="FunFam" id="3.40.720.10:FF:000008">
    <property type="entry name" value="Alkaline phosphatase"/>
    <property type="match status" value="1"/>
</dbReference>
<evidence type="ECO:0000256" key="16">
    <source>
        <dbReference type="RuleBase" id="RU003947"/>
    </source>
</evidence>
<dbReference type="GO" id="GO:0005886">
    <property type="term" value="C:plasma membrane"/>
    <property type="evidence" value="ECO:0000318"/>
    <property type="project" value="GO_Central"/>
</dbReference>
<dbReference type="PANTHER" id="PTHR11596">
    <property type="entry name" value="ALKALINE PHOSPHATASE"/>
    <property type="match status" value="1"/>
</dbReference>
<dbReference type="EC" id="3.1.3.1" evidence="3 16"/>
<reference evidence="18" key="4">
    <citation type="submission" date="2025-09" db="UniProtKB">
        <authorList>
            <consortium name="Ensembl"/>
        </authorList>
    </citation>
    <scope>IDENTIFICATION</scope>
</reference>
<dbReference type="InterPro" id="IPR017850">
    <property type="entry name" value="Alkaline_phosphatase_core_sf"/>
</dbReference>
<sequence>MHPPPVSRDSKKEKSAQRQALAGENTAQFWYDSAAKELDEALLLEKRNKNVAKNVILFLGDGMGIPSITSGRILKGQNNGQSGEETKLMMDTFPHAGLSKTYNVDHQVPDSAGTGTAYMTGVKTDMAVLGYNAAITPGVCSTTPGNEVSSVLEDSHKEGKAVGVVTTTRLNHATPGSAYAHSAYRYWYSDADLPDEAKINGCKDIAYQLYAALPNIQVALGGGRGYFRPNTTLDEEYKTNNFRTDGQELIEKWKNNMEDMGRNAKYVWNKQQFDAVDASSVDHLWGMFEPKDMNYETDRSTDGAGEPSLAEMTQKAIEILQKDEDGFFLLVEGGRIDHAHHESNAYRSLHEVISFDDAIAKAVELTSESDTLLVVTADHSHTFTLGGYTIRGNPLFGKARDDANPRTGLDGLPYTALNYGNGEGFQGGDSYSSPNEPVVREDLNTVDTGAKDYLQQSGVPLYSESHGGEDVAILARGPMSHLFHGVHQQSYVAHVMRYASCVGENKAHCENQPQTSVATEENVTFLGYNLNPSEAAGALYALFALELTFSIVIIGIGVYTVK</sequence>
<keyword evidence="7 16" id="KW-0378">Hydrolase</keyword>
<feature type="binding site" evidence="14">
    <location>
        <position position="61"/>
    </location>
    <ligand>
        <name>Mg(2+)</name>
        <dbReference type="ChEBI" id="CHEBI:18420"/>
    </ligand>
</feature>
<feature type="binding site" evidence="14">
    <location>
        <position position="174"/>
    </location>
    <ligand>
        <name>Mg(2+)</name>
        <dbReference type="ChEBI" id="CHEBI:18420"/>
    </ligand>
</feature>
<feature type="binding site" evidence="14">
    <location>
        <position position="337"/>
    </location>
    <ligand>
        <name>Zn(2+)</name>
        <dbReference type="ChEBI" id="CHEBI:29105"/>
        <label>2</label>
    </ligand>
</feature>
<reference evidence="18" key="2">
    <citation type="journal article" date="2008" name="Genome Biol.">
        <title>Improved genome assembly and evidence-based global gene model set for the chordate Ciona intestinalis: new insight into intron and operon populations.</title>
        <authorList>
            <person name="Satou Y."/>
            <person name="Mineta K."/>
            <person name="Ogasawara M."/>
            <person name="Sasakura Y."/>
            <person name="Shoguchi E."/>
            <person name="Ueno K."/>
            <person name="Yamada L."/>
            <person name="Matsumoto J."/>
            <person name="Wasserscheid J."/>
            <person name="Dewar K."/>
            <person name="Wiley G.B."/>
            <person name="Macmil S.L."/>
            <person name="Roe B.A."/>
            <person name="Zeller R.W."/>
            <person name="Hastings K.E."/>
            <person name="Lemaire P."/>
            <person name="Lindquist E."/>
            <person name="Endo T."/>
            <person name="Hotta K."/>
            <person name="Inaba K."/>
        </authorList>
    </citation>
    <scope>NUCLEOTIDE SEQUENCE [LARGE SCALE GENOMIC DNA]</scope>
    <source>
        <strain evidence="18">wild type</strain>
    </source>
</reference>
<evidence type="ECO:0000256" key="9">
    <source>
        <dbReference type="ARBA" id="ARBA00022842"/>
    </source>
</evidence>
<evidence type="ECO:0000256" key="12">
    <source>
        <dbReference type="ARBA" id="ARBA00023288"/>
    </source>
</evidence>
<dbReference type="PROSITE" id="PS00123">
    <property type="entry name" value="ALKALINE_PHOSPHATASE"/>
    <property type="match status" value="1"/>
</dbReference>
<feature type="binding site" evidence="14">
    <location>
        <position position="61"/>
    </location>
    <ligand>
        <name>Zn(2+)</name>
        <dbReference type="ChEBI" id="CHEBI:29105"/>
        <label>2</label>
    </ligand>
</feature>
<dbReference type="SMART" id="SM00098">
    <property type="entry name" value="alkPPc"/>
    <property type="match status" value="1"/>
</dbReference>
<keyword evidence="8 14" id="KW-0862">Zinc</keyword>
<feature type="active site" description="Phosphoserine intermediate" evidence="13">
    <location>
        <position position="111"/>
    </location>
</feature>
<gene>
    <name evidence="18" type="primary">LOC100176917</name>
</gene>
<keyword evidence="12" id="KW-0449">Lipoprotein</keyword>
<accession>H2XPZ6</accession>
<evidence type="ECO:0000256" key="4">
    <source>
        <dbReference type="ARBA" id="ARBA00022475"/>
    </source>
</evidence>
<dbReference type="Proteomes" id="UP000008144">
    <property type="component" value="Chromosome 11"/>
</dbReference>
<evidence type="ECO:0000256" key="3">
    <source>
        <dbReference type="ARBA" id="ARBA00012647"/>
    </source>
</evidence>
<keyword evidence="11" id="KW-0325">Glycoprotein</keyword>
<comment type="subcellular location">
    <subcellularLocation>
        <location evidence="1">Cell membrane</location>
        <topology evidence="1">Lipid-anchor</topology>
        <topology evidence="1">GPI-anchor</topology>
    </subcellularLocation>
</comment>
<evidence type="ECO:0000256" key="2">
    <source>
        <dbReference type="ARBA" id="ARBA00005984"/>
    </source>
</evidence>
<feature type="binding site" evidence="14">
    <location>
        <position position="332"/>
    </location>
    <ligand>
        <name>Mg(2+)</name>
        <dbReference type="ChEBI" id="CHEBI:18420"/>
    </ligand>
</feature>
<dbReference type="GO" id="GO:0004035">
    <property type="term" value="F:alkaline phosphatase activity"/>
    <property type="evidence" value="ECO:0000318"/>
    <property type="project" value="GO_Central"/>
</dbReference>
<evidence type="ECO:0000256" key="10">
    <source>
        <dbReference type="ARBA" id="ARBA00023136"/>
    </source>
</evidence>
<name>H2XPZ6_CIOIN</name>
<dbReference type="GO" id="GO:0046872">
    <property type="term" value="F:metal ion binding"/>
    <property type="evidence" value="ECO:0007669"/>
    <property type="project" value="UniProtKB-KW"/>
</dbReference>
<dbReference type="Gene3D" id="3.40.720.10">
    <property type="entry name" value="Alkaline Phosphatase, subunit A"/>
    <property type="match status" value="1"/>
</dbReference>
<keyword evidence="17" id="KW-1133">Transmembrane helix</keyword>
<evidence type="ECO:0000313" key="18">
    <source>
        <dbReference type="Ensembl" id="ENSCINP00000031730.1"/>
    </source>
</evidence>
<evidence type="ECO:0000256" key="17">
    <source>
        <dbReference type="SAM" id="Phobius"/>
    </source>
</evidence>
<feature type="transmembrane region" description="Helical" evidence="17">
    <location>
        <begin position="538"/>
        <end position="561"/>
    </location>
</feature>
<dbReference type="GeneTree" id="ENSGT00950000183063"/>
<dbReference type="SUPFAM" id="SSF53649">
    <property type="entry name" value="Alkaline phosphatase-like"/>
    <property type="match status" value="1"/>
</dbReference>
<evidence type="ECO:0000256" key="5">
    <source>
        <dbReference type="ARBA" id="ARBA00022622"/>
    </source>
</evidence>
<feature type="binding site" evidence="14">
    <location>
        <position position="466"/>
    </location>
    <ligand>
        <name>Zn(2+)</name>
        <dbReference type="ChEBI" id="CHEBI:29105"/>
        <label>2</label>
    </ligand>
</feature>
<keyword evidence="17" id="KW-0812">Transmembrane</keyword>
<evidence type="ECO:0000256" key="13">
    <source>
        <dbReference type="PIRSR" id="PIRSR601952-1"/>
    </source>
</evidence>
<feature type="binding site" evidence="14">
    <location>
        <position position="172"/>
    </location>
    <ligand>
        <name>Mg(2+)</name>
        <dbReference type="ChEBI" id="CHEBI:18420"/>
    </ligand>
</feature>
<organism evidence="18 19">
    <name type="scientific">Ciona intestinalis</name>
    <name type="common">Transparent sea squirt</name>
    <name type="synonym">Ascidia intestinalis</name>
    <dbReference type="NCBI Taxonomy" id="7719"/>
    <lineage>
        <taxon>Eukaryota</taxon>
        <taxon>Metazoa</taxon>
        <taxon>Chordata</taxon>
        <taxon>Tunicata</taxon>
        <taxon>Ascidiacea</taxon>
        <taxon>Phlebobranchia</taxon>
        <taxon>Cionidae</taxon>
        <taxon>Ciona</taxon>
    </lineage>
</organism>
<dbReference type="HOGENOM" id="CLU_008539_4_0_1"/>
<proteinExistence type="inferred from homology"/>
<keyword evidence="19" id="KW-1185">Reference proteome</keyword>
<keyword evidence="5" id="KW-0336">GPI-anchor</keyword>
<evidence type="ECO:0000313" key="19">
    <source>
        <dbReference type="Proteomes" id="UP000008144"/>
    </source>
</evidence>
<dbReference type="InParanoid" id="H2XPZ6"/>
<dbReference type="InterPro" id="IPR001952">
    <property type="entry name" value="Alkaline_phosphatase"/>
</dbReference>
<evidence type="ECO:0000256" key="15">
    <source>
        <dbReference type="RuleBase" id="RU003946"/>
    </source>
</evidence>
<dbReference type="EMBL" id="EAAA01000755">
    <property type="status" value="NOT_ANNOTATED_CDS"/>
    <property type="molecule type" value="Genomic_DNA"/>
</dbReference>
<comment type="cofactor">
    <cofactor evidence="14">
        <name>Mg(2+)</name>
        <dbReference type="ChEBI" id="CHEBI:18420"/>
    </cofactor>
    <text evidence="14">Binds 1 Mg(2+) ion.</text>
</comment>
<keyword evidence="4" id="KW-1003">Cell membrane</keyword>
<reference evidence="18" key="3">
    <citation type="submission" date="2025-08" db="UniProtKB">
        <authorList>
            <consortium name="Ensembl"/>
        </authorList>
    </citation>
    <scope>IDENTIFICATION</scope>
</reference>
<protein>
    <recommendedName>
        <fullName evidence="3 16">Alkaline phosphatase</fullName>
        <ecNumber evidence="3 16">3.1.3.1</ecNumber>
    </recommendedName>
</protein>
<dbReference type="PRINTS" id="PR00113">
    <property type="entry name" value="ALKPHPHTASE"/>
</dbReference>
<keyword evidence="10 17" id="KW-0472">Membrane</keyword>
<comment type="catalytic activity">
    <reaction evidence="16">
        <text>a phosphate monoester + H2O = an alcohol + phosphate</text>
        <dbReference type="Rhea" id="RHEA:15017"/>
        <dbReference type="ChEBI" id="CHEBI:15377"/>
        <dbReference type="ChEBI" id="CHEBI:30879"/>
        <dbReference type="ChEBI" id="CHEBI:43474"/>
        <dbReference type="ChEBI" id="CHEBI:67140"/>
        <dbReference type="EC" id="3.1.3.1"/>
    </reaction>
</comment>
<evidence type="ECO:0000256" key="6">
    <source>
        <dbReference type="ARBA" id="ARBA00022723"/>
    </source>
</evidence>
<dbReference type="STRING" id="7719.ENSCINP00000031730"/>